<sequence>MPKVPLISVVMPVYNCEQYVREAIESILHQTFQEFEFIIINDGSTDQTPEILNEYAKKDIRIKVINQLNSGIVVALNRGLFESKSEWIFRMDGDDIALPHRFAVQIKAIEKNPSLILLGGWCQQINTKGVFLKVNKYPSHHNKLIHNLEAHNQFFPHPTACFRRGVVMKLEGYRERFRHAEDIDLWFRMVGHGQFACCDDVILCLRKHEKNISDFDFGRIQQVKAVAAFICNFQRKYRRFDPSQMNEKNWQEFLFWIENEMDSNGYFRKMRGMDALRKVWYSKPGTNMLKRGVSVVRELIRNPVARKIIWKQFGNSNFILKLAKRSEEALK</sequence>
<evidence type="ECO:0000256" key="3">
    <source>
        <dbReference type="ARBA" id="ARBA00022679"/>
    </source>
</evidence>
<protein>
    <recommendedName>
        <fullName evidence="4">Glycosyltransferase 2-like domain-containing protein</fullName>
    </recommendedName>
</protein>
<dbReference type="RefSeq" id="WP_099325494.1">
    <property type="nucleotide sequence ID" value="NZ_CP049055.1"/>
</dbReference>
<dbReference type="Proteomes" id="UP000501926">
    <property type="component" value="Chromosome"/>
</dbReference>
<dbReference type="InterPro" id="IPR001173">
    <property type="entry name" value="Glyco_trans_2-like"/>
</dbReference>
<accession>A0A2C9CGP1</accession>
<dbReference type="InterPro" id="IPR029044">
    <property type="entry name" value="Nucleotide-diphossugar_trans"/>
</dbReference>
<comment type="similarity">
    <text evidence="1">Belongs to the glycosyltransferase 2 family.</text>
</comment>
<dbReference type="KEGG" id="kst:KSMBR1_2330"/>
<dbReference type="Gene3D" id="3.90.550.10">
    <property type="entry name" value="Spore Coat Polysaccharide Biosynthesis Protein SpsA, Chain A"/>
    <property type="match status" value="1"/>
</dbReference>
<evidence type="ECO:0000256" key="1">
    <source>
        <dbReference type="ARBA" id="ARBA00006739"/>
    </source>
</evidence>
<reference evidence="5 8" key="3">
    <citation type="submission" date="2020-02" db="EMBL/GenBank/DDBJ databases">
        <title>Newly sequenced genome of strain CSTR1 showed variability in Candidatus Kuenenia stuttgartiensis genomes.</title>
        <authorList>
            <person name="Ding C."/>
            <person name="Adrian L."/>
        </authorList>
    </citation>
    <scope>NUCLEOTIDE SEQUENCE [LARGE SCALE GENOMIC DNA]</scope>
    <source>
        <strain evidence="5 8">CSTR1</strain>
    </source>
</reference>
<dbReference type="AlphaFoldDB" id="A0A2C9CGP1"/>
<reference evidence="7" key="1">
    <citation type="submission" date="2017-10" db="EMBL/GenBank/DDBJ databases">
        <authorList>
            <person name="Frank J."/>
        </authorList>
    </citation>
    <scope>NUCLEOTIDE SEQUENCE [LARGE SCALE GENOMIC DNA]</scope>
</reference>
<keyword evidence="3" id="KW-0808">Transferase</keyword>
<dbReference type="OrthoDB" id="9772170at2"/>
<dbReference type="Pfam" id="PF00535">
    <property type="entry name" value="Glycos_transf_2"/>
    <property type="match status" value="1"/>
</dbReference>
<evidence type="ECO:0000256" key="2">
    <source>
        <dbReference type="ARBA" id="ARBA00022676"/>
    </source>
</evidence>
<evidence type="ECO:0000313" key="7">
    <source>
        <dbReference type="Proteomes" id="UP000221734"/>
    </source>
</evidence>
<feature type="domain" description="Glycosyltransferase 2-like" evidence="4">
    <location>
        <begin position="8"/>
        <end position="168"/>
    </location>
</feature>
<keyword evidence="7" id="KW-1185">Reference proteome</keyword>
<gene>
    <name evidence="5" type="ORF">KsCSTR_47380</name>
    <name evidence="6" type="ORF">KSMBR1_2330</name>
</gene>
<dbReference type="PANTHER" id="PTHR43685:SF5">
    <property type="entry name" value="GLYCOSYLTRANSFERASE EPSE-RELATED"/>
    <property type="match status" value="1"/>
</dbReference>
<evidence type="ECO:0000313" key="8">
    <source>
        <dbReference type="Proteomes" id="UP000501926"/>
    </source>
</evidence>
<name>A0A2C9CGP1_KUEST</name>
<dbReference type="EMBL" id="LT934425">
    <property type="protein sequence ID" value="SOH04825.1"/>
    <property type="molecule type" value="Genomic_DNA"/>
</dbReference>
<dbReference type="SUPFAM" id="SSF53448">
    <property type="entry name" value="Nucleotide-diphospho-sugar transferases"/>
    <property type="match status" value="1"/>
</dbReference>
<dbReference type="GO" id="GO:0016757">
    <property type="term" value="F:glycosyltransferase activity"/>
    <property type="evidence" value="ECO:0007669"/>
    <property type="project" value="UniProtKB-KW"/>
</dbReference>
<dbReference type="InterPro" id="IPR050834">
    <property type="entry name" value="Glycosyltransf_2"/>
</dbReference>
<proteinExistence type="inferred from homology"/>
<evidence type="ECO:0000259" key="4">
    <source>
        <dbReference type="Pfam" id="PF00535"/>
    </source>
</evidence>
<dbReference type="EMBL" id="CP049055">
    <property type="protein sequence ID" value="QII14115.1"/>
    <property type="molecule type" value="Genomic_DNA"/>
</dbReference>
<dbReference type="PANTHER" id="PTHR43685">
    <property type="entry name" value="GLYCOSYLTRANSFERASE"/>
    <property type="match status" value="1"/>
</dbReference>
<reference evidence="6" key="2">
    <citation type="submission" date="2017-10" db="EMBL/GenBank/DDBJ databases">
        <authorList>
            <person name="Banno H."/>
            <person name="Chua N.-H."/>
        </authorList>
    </citation>
    <scope>NUCLEOTIDE SEQUENCE [LARGE SCALE GENOMIC DNA]</scope>
    <source>
        <strain evidence="6">Kuenenia_mbr1_ru-nijmegen</strain>
    </source>
</reference>
<organism evidence="6 7">
    <name type="scientific">Kuenenia stuttgartiensis</name>
    <dbReference type="NCBI Taxonomy" id="174633"/>
    <lineage>
        <taxon>Bacteria</taxon>
        <taxon>Pseudomonadati</taxon>
        <taxon>Planctomycetota</taxon>
        <taxon>Candidatus Brocadiia</taxon>
        <taxon>Candidatus Brocadiales</taxon>
        <taxon>Candidatus Brocadiaceae</taxon>
        <taxon>Candidatus Kuenenia</taxon>
    </lineage>
</organism>
<dbReference type="Proteomes" id="UP000221734">
    <property type="component" value="Chromosome Kuenenia_stuttgartiensis_MBR1"/>
</dbReference>
<keyword evidence="2" id="KW-0328">Glycosyltransferase</keyword>
<evidence type="ECO:0000313" key="5">
    <source>
        <dbReference type="EMBL" id="QII14115.1"/>
    </source>
</evidence>
<evidence type="ECO:0000313" key="6">
    <source>
        <dbReference type="EMBL" id="SOH04825.1"/>
    </source>
</evidence>